<protein>
    <submittedName>
        <fullName evidence="1">Uncharacterized protein 223</fullName>
    </submittedName>
</protein>
<dbReference type="Proteomes" id="UP000008530">
    <property type="component" value="Segment"/>
</dbReference>
<organism evidence="1 2">
    <name type="scientific">Salmonella phage PVPSE1</name>
    <dbReference type="NCBI Taxonomy" id="889338"/>
    <lineage>
        <taxon>Viruses</taxon>
        <taxon>Duplodnaviria</taxon>
        <taxon>Heunggongvirae</taxon>
        <taxon>Uroviricota</taxon>
        <taxon>Caudoviricetes</taxon>
        <taxon>Vequintavirinae</taxon>
        <taxon>Seunavirus</taxon>
        <taxon>Seunavirus PVPSE1</taxon>
    </lineage>
</organism>
<evidence type="ECO:0000313" key="2">
    <source>
        <dbReference type="Proteomes" id="UP000008530"/>
    </source>
</evidence>
<gene>
    <name evidence="1" type="primary">223</name>
</gene>
<dbReference type="KEGG" id="vg:11258204"/>
<dbReference type="EMBL" id="GU070616">
    <property type="protein sequence ID" value="ADP02619.1"/>
    <property type="molecule type" value="Genomic_DNA"/>
</dbReference>
<accession>G3BM89</accession>
<keyword evidence="2" id="KW-1185">Reference proteome</keyword>
<dbReference type="RefSeq" id="YP_004894030.1">
    <property type="nucleotide sequence ID" value="NC_016071.1"/>
</dbReference>
<dbReference type="OrthoDB" id="22572at10239"/>
<sequence length="126" mass="15104">MRNWRTRFDLRDVWGQRNGECGPEEWTDKTVHELAKEIARRIKRKFPQHMIDGHDWDPRLTEVQDMFESVPTLKEHRDMLARLIANENVCDDEICEISKDTPMAQFNEAMDLFYDWCDSSSVWVDK</sequence>
<evidence type="ECO:0000313" key="1">
    <source>
        <dbReference type="EMBL" id="ADP02619.1"/>
    </source>
</evidence>
<reference evidence="1 2" key="1">
    <citation type="journal article" date="2011" name="J. Virol.">
        <title>Genomic and proteomic characterization of the broad host range Salmonella phage PVP-SE1 - The creation of a new phage genus.</title>
        <authorList>
            <person name="Santos S.B."/>
            <person name="Kropinski A.M."/>
            <person name="Ceyssens P.J."/>
            <person name="Ackermann H.W."/>
            <person name="Villegas A."/>
            <person name="Lavigne R."/>
            <person name="Krylov V.N."/>
            <person name="Carvalho C.M."/>
            <person name="Ferreira E.C."/>
            <person name="Azeredo J."/>
        </authorList>
    </citation>
    <scope>NUCLEOTIDE SEQUENCE [LARGE SCALE GENOMIC DNA]</scope>
    <source>
        <strain evidence="1">PVP-SE1</strain>
    </source>
</reference>
<proteinExistence type="predicted"/>
<dbReference type="GeneID" id="11258204"/>
<name>G3BM89_9CAUD</name>